<accession>A0ABZ1TV88</accession>
<sequence length="121" mass="13697">MSEVQEPRSSWTFLTQHARVLLMIARDADVRLRDMAAACRMTERAVRAVVADLENSGYVTHTRCGRRNHYQIVRGMHFRHPAEERYEIAGLLALFADSAQLPDGSASPDTAGERHDRITHP</sequence>
<evidence type="ECO:0000313" key="3">
    <source>
        <dbReference type="Proteomes" id="UP001432222"/>
    </source>
</evidence>
<evidence type="ECO:0000313" key="2">
    <source>
        <dbReference type="EMBL" id="WUQ81886.1"/>
    </source>
</evidence>
<dbReference type="InterPro" id="IPR036390">
    <property type="entry name" value="WH_DNA-bd_sf"/>
</dbReference>
<dbReference type="Gene3D" id="1.10.10.10">
    <property type="entry name" value="Winged helix-like DNA-binding domain superfamily/Winged helix DNA-binding domain"/>
    <property type="match status" value="1"/>
</dbReference>
<proteinExistence type="predicted"/>
<protein>
    <submittedName>
        <fullName evidence="2">AsnC family transcriptional regulator</fullName>
    </submittedName>
</protein>
<dbReference type="Proteomes" id="UP001432222">
    <property type="component" value="Chromosome"/>
</dbReference>
<keyword evidence="3" id="KW-1185">Reference proteome</keyword>
<dbReference type="RefSeq" id="WP_328952958.1">
    <property type="nucleotide sequence ID" value="NZ_CP108110.1"/>
</dbReference>
<name>A0ABZ1TV88_9ACTN</name>
<organism evidence="2 3">
    <name type="scientific">Kitasatospora purpeofusca</name>
    <dbReference type="NCBI Taxonomy" id="67352"/>
    <lineage>
        <taxon>Bacteria</taxon>
        <taxon>Bacillati</taxon>
        <taxon>Actinomycetota</taxon>
        <taxon>Actinomycetes</taxon>
        <taxon>Kitasatosporales</taxon>
        <taxon>Streptomycetaceae</taxon>
        <taxon>Kitasatospora</taxon>
    </lineage>
</organism>
<gene>
    <name evidence="2" type="ORF">OHA16_02155</name>
</gene>
<dbReference type="SUPFAM" id="SSF46785">
    <property type="entry name" value="Winged helix' DNA-binding domain"/>
    <property type="match status" value="1"/>
</dbReference>
<dbReference type="EMBL" id="CP108110">
    <property type="protein sequence ID" value="WUQ81886.1"/>
    <property type="molecule type" value="Genomic_DNA"/>
</dbReference>
<evidence type="ECO:0000256" key="1">
    <source>
        <dbReference type="SAM" id="MobiDB-lite"/>
    </source>
</evidence>
<dbReference type="InterPro" id="IPR036388">
    <property type="entry name" value="WH-like_DNA-bd_sf"/>
</dbReference>
<feature type="compositionally biased region" description="Basic and acidic residues" evidence="1">
    <location>
        <begin position="111"/>
        <end position="121"/>
    </location>
</feature>
<feature type="region of interest" description="Disordered" evidence="1">
    <location>
        <begin position="102"/>
        <end position="121"/>
    </location>
</feature>
<reference evidence="2" key="1">
    <citation type="submission" date="2022-10" db="EMBL/GenBank/DDBJ databases">
        <title>The complete genomes of actinobacterial strains from the NBC collection.</title>
        <authorList>
            <person name="Joergensen T.S."/>
            <person name="Alvarez Arevalo M."/>
            <person name="Sterndorff E.B."/>
            <person name="Faurdal D."/>
            <person name="Vuksanovic O."/>
            <person name="Mourched A.-S."/>
            <person name="Charusanti P."/>
            <person name="Shaw S."/>
            <person name="Blin K."/>
            <person name="Weber T."/>
        </authorList>
    </citation>
    <scope>NUCLEOTIDE SEQUENCE</scope>
    <source>
        <strain evidence="2">NBC_00222</strain>
    </source>
</reference>